<proteinExistence type="predicted"/>
<dbReference type="Proteomes" id="UP000798662">
    <property type="component" value="Chromosome 1"/>
</dbReference>
<reference evidence="1" key="1">
    <citation type="submission" date="2019-11" db="EMBL/GenBank/DDBJ databases">
        <title>Nori genome reveals adaptations in red seaweeds to the harsh intertidal environment.</title>
        <authorList>
            <person name="Wang D."/>
            <person name="Mao Y."/>
        </authorList>
    </citation>
    <scope>NUCLEOTIDE SEQUENCE</scope>
    <source>
        <tissue evidence="1">Gametophyte</tissue>
    </source>
</reference>
<organism evidence="1 2">
    <name type="scientific">Pyropia yezoensis</name>
    <name type="common">Susabi-nori</name>
    <name type="synonym">Porphyra yezoensis</name>
    <dbReference type="NCBI Taxonomy" id="2788"/>
    <lineage>
        <taxon>Eukaryota</taxon>
        <taxon>Rhodophyta</taxon>
        <taxon>Bangiophyceae</taxon>
        <taxon>Bangiales</taxon>
        <taxon>Bangiaceae</taxon>
        <taxon>Pyropia</taxon>
    </lineage>
</organism>
<evidence type="ECO:0000313" key="1">
    <source>
        <dbReference type="EMBL" id="KAK1861038.1"/>
    </source>
</evidence>
<evidence type="ECO:0000313" key="2">
    <source>
        <dbReference type="Proteomes" id="UP000798662"/>
    </source>
</evidence>
<gene>
    <name evidence="1" type="ORF">I4F81_003622</name>
</gene>
<comment type="caution">
    <text evidence="1">The sequence shown here is derived from an EMBL/GenBank/DDBJ whole genome shotgun (WGS) entry which is preliminary data.</text>
</comment>
<name>A0ACC3BSZ1_PYRYE</name>
<dbReference type="EMBL" id="CM020618">
    <property type="protein sequence ID" value="KAK1861038.1"/>
    <property type="molecule type" value="Genomic_DNA"/>
</dbReference>
<sequence>MDTGMDAYEAAVAGRKRDLLREAFRVAAATAGGASVADAMATHGGPAGTGSGGGDGEAPAVRVLDVGIGTAPNVGYYPPCAVVTGVDPSAAMTARAATNTRRRRPDVRLVTVPSVAAATTAAAGAPYDVAICTLTLCSTLAYPAQMALADGCHLTRDAEGAVRAAAPWAAVTAERFRVPGGGALLISPHVAGLAVKAM</sequence>
<protein>
    <submittedName>
        <fullName evidence="1">Uncharacterized protein</fullName>
    </submittedName>
</protein>
<accession>A0ACC3BSZ1</accession>
<keyword evidence="2" id="KW-1185">Reference proteome</keyword>